<dbReference type="Proteomes" id="UP000663866">
    <property type="component" value="Unassembled WGS sequence"/>
</dbReference>
<dbReference type="PANTHER" id="PTHR24104:SF25">
    <property type="entry name" value="PROTEIN LIN-41"/>
    <property type="match status" value="1"/>
</dbReference>
<feature type="region of interest" description="Disordered" evidence="3">
    <location>
        <begin position="30"/>
        <end position="53"/>
    </location>
</feature>
<dbReference type="AlphaFoldDB" id="A0A819L646"/>
<evidence type="ECO:0000256" key="3">
    <source>
        <dbReference type="SAM" id="MobiDB-lite"/>
    </source>
</evidence>
<gene>
    <name evidence="5" type="ORF">OVN521_LOCUS20463</name>
    <name evidence="4" type="ORF">UXM345_LOCUS13701</name>
</gene>
<dbReference type="Proteomes" id="UP000663842">
    <property type="component" value="Unassembled WGS sequence"/>
</dbReference>
<dbReference type="GO" id="GO:0008270">
    <property type="term" value="F:zinc ion binding"/>
    <property type="evidence" value="ECO:0007669"/>
    <property type="project" value="UniProtKB-KW"/>
</dbReference>
<dbReference type="EMBL" id="CAJOBF010001501">
    <property type="protein sequence ID" value="CAF3957347.1"/>
    <property type="molecule type" value="Genomic_DNA"/>
</dbReference>
<keyword evidence="1" id="KW-0677">Repeat</keyword>
<comment type="caution">
    <text evidence="4">The sequence shown here is derived from an EMBL/GenBank/DDBJ whole genome shotgun (WGS) entry which is preliminary data.</text>
</comment>
<dbReference type="PANTHER" id="PTHR24104">
    <property type="entry name" value="E3 UBIQUITIN-PROTEIN LIGASE NHLRC1-RELATED"/>
    <property type="match status" value="1"/>
</dbReference>
<protein>
    <submittedName>
        <fullName evidence="4">Uncharacterized protein</fullName>
    </submittedName>
</protein>
<dbReference type="SUPFAM" id="SSF63825">
    <property type="entry name" value="YWTD domain"/>
    <property type="match status" value="1"/>
</dbReference>
<dbReference type="Gene3D" id="2.120.10.30">
    <property type="entry name" value="TolB, C-terminal domain"/>
    <property type="match status" value="2"/>
</dbReference>
<dbReference type="CDD" id="cd05819">
    <property type="entry name" value="NHL"/>
    <property type="match status" value="1"/>
</dbReference>
<feature type="repeat" description="NHL" evidence="2">
    <location>
        <begin position="299"/>
        <end position="340"/>
    </location>
</feature>
<reference evidence="4" key="1">
    <citation type="submission" date="2021-02" db="EMBL/GenBank/DDBJ databases">
        <authorList>
            <person name="Nowell W R."/>
        </authorList>
    </citation>
    <scope>NUCLEOTIDE SEQUENCE</scope>
</reference>
<dbReference type="EMBL" id="CAJOBG010004053">
    <property type="protein sequence ID" value="CAF4092905.1"/>
    <property type="molecule type" value="Genomic_DNA"/>
</dbReference>
<organism evidence="4 6">
    <name type="scientific">Rotaria magnacalcarata</name>
    <dbReference type="NCBI Taxonomy" id="392030"/>
    <lineage>
        <taxon>Eukaryota</taxon>
        <taxon>Metazoa</taxon>
        <taxon>Spiralia</taxon>
        <taxon>Gnathifera</taxon>
        <taxon>Rotifera</taxon>
        <taxon>Eurotatoria</taxon>
        <taxon>Bdelloidea</taxon>
        <taxon>Philodinida</taxon>
        <taxon>Philodinidae</taxon>
        <taxon>Rotaria</taxon>
    </lineage>
</organism>
<evidence type="ECO:0000313" key="6">
    <source>
        <dbReference type="Proteomes" id="UP000663842"/>
    </source>
</evidence>
<feature type="repeat" description="NHL" evidence="2">
    <location>
        <begin position="83"/>
        <end position="122"/>
    </location>
</feature>
<evidence type="ECO:0000313" key="5">
    <source>
        <dbReference type="EMBL" id="CAF4092905.1"/>
    </source>
</evidence>
<proteinExistence type="predicted"/>
<dbReference type="Pfam" id="PF01436">
    <property type="entry name" value="NHL"/>
    <property type="match status" value="2"/>
</dbReference>
<accession>A0A819L646</accession>
<evidence type="ECO:0000256" key="2">
    <source>
        <dbReference type="PROSITE-ProRule" id="PRU00504"/>
    </source>
</evidence>
<dbReference type="PROSITE" id="PS51125">
    <property type="entry name" value="NHL"/>
    <property type="match status" value="2"/>
</dbReference>
<evidence type="ECO:0000313" key="4">
    <source>
        <dbReference type="EMBL" id="CAF3957347.1"/>
    </source>
</evidence>
<dbReference type="InterPro" id="IPR001258">
    <property type="entry name" value="NHL_repeat"/>
</dbReference>
<evidence type="ECO:0000256" key="1">
    <source>
        <dbReference type="ARBA" id="ARBA00022737"/>
    </source>
</evidence>
<dbReference type="InterPro" id="IPR050952">
    <property type="entry name" value="TRIM-NHL_E3_ligases"/>
</dbReference>
<name>A0A819L646_9BILA</name>
<evidence type="ECO:0000313" key="7">
    <source>
        <dbReference type="Proteomes" id="UP000663866"/>
    </source>
</evidence>
<sequence length="340" mass="37386">MNTSEIVNTITKTTTTTSITTAATTISTRLATRRTTRRTTKRATRRTTKKATRPAITTPKAIMVHIPVNAKLVQKGVTVAGGHGEGSATNQLYWPRGFCVDDDQTLAIADTWNQRITQWTKDGTTNGQVVAGGKGRGNGLNQLNIPTDVLIDKKTDNLIICDQGNRRVVRWSRRTGTTEGKILIDNIDCDGLAMDEQRYLYVSDYVQHEVRRYQLSEKNYTLVAGGNGLDNNNNRVMKWTKGAKEGIVVAGGQGQGNALTQLYLPKGLFVDILGTLYVVDWGNARVMRWTQGAKQGTVIVGGNGTGENQLRLPMGLSFDRHGNLYVADCGNNRVQRFSIK</sequence>
<feature type="compositionally biased region" description="Basic residues" evidence="3">
    <location>
        <begin position="31"/>
        <end position="52"/>
    </location>
</feature>
<dbReference type="InterPro" id="IPR011042">
    <property type="entry name" value="6-blade_b-propeller_TolB-like"/>
</dbReference>
<keyword evidence="7" id="KW-1185">Reference proteome</keyword>